<feature type="binding site" evidence="9">
    <location>
        <position position="84"/>
    </location>
    <ligand>
        <name>S-adenosyl-L-methionine</name>
        <dbReference type="ChEBI" id="CHEBI:59789"/>
    </ligand>
</feature>
<name>A0A7R9XT31_9CHLO</name>
<gene>
    <name evidence="11" type="ORF">OLUC0939_LOCUS6319</name>
</gene>
<evidence type="ECO:0000256" key="3">
    <source>
        <dbReference type="ARBA" id="ARBA00022490"/>
    </source>
</evidence>
<comment type="subcellular location">
    <subcellularLocation>
        <location evidence="2 9">Cytoplasm</location>
    </subcellularLocation>
    <subcellularLocation>
        <location evidence="1">Nucleus</location>
    </subcellularLocation>
</comment>
<dbReference type="InterPro" id="IPR015507">
    <property type="entry name" value="rRNA-MeTfrase_E"/>
</dbReference>
<feature type="binding site" evidence="9">
    <location>
        <position position="53"/>
    </location>
    <ligand>
        <name>S-adenosyl-L-methionine</name>
        <dbReference type="ChEBI" id="CHEBI:59789"/>
    </ligand>
</feature>
<evidence type="ECO:0000256" key="6">
    <source>
        <dbReference type="ARBA" id="ARBA00022691"/>
    </source>
</evidence>
<dbReference type="OMA" id="FIVCLNF"/>
<sequence length="297" mass="32712">MGKSSKDKRDIYYRKAKEEGWRARSAFKLLQIDESFDIFRDVRHVVDLCAAPGSWSQVLSRKLYLPALARGVEEEELPKIVAIDLQPMAPIEGVTTIQGDITSMDKVREVLSHFDGKHADLIVGDGAPDVTGLHDLDEFMQAQLILAGLTVATHILKPGGTFIAKIFRGKDISLLYSQLKIFFPEVTCAKPKSSRNSSIEAFIVCQGYSPPEGFEPHQLTRILEARATSHAAGDEGAAVGTKSWPNNVLVPFLACGDLSGYDADQSYALDDTKVRLKPVQPPTTPAYMNAIKLLKRK</sequence>
<feature type="domain" description="Ribosomal RNA methyltransferase FtsJ" evidence="10">
    <location>
        <begin position="21"/>
        <end position="208"/>
    </location>
</feature>
<evidence type="ECO:0000256" key="5">
    <source>
        <dbReference type="ARBA" id="ARBA00022679"/>
    </source>
</evidence>
<reference evidence="11" key="1">
    <citation type="submission" date="2021-01" db="EMBL/GenBank/DDBJ databases">
        <authorList>
            <person name="Corre E."/>
            <person name="Pelletier E."/>
            <person name="Niang G."/>
            <person name="Scheremetjew M."/>
            <person name="Finn R."/>
            <person name="Kale V."/>
            <person name="Holt S."/>
            <person name="Cochrane G."/>
            <person name="Meng A."/>
            <person name="Brown T."/>
            <person name="Cohen L."/>
        </authorList>
    </citation>
    <scope>NUCLEOTIDE SEQUENCE</scope>
    <source>
        <strain evidence="11">Clade-A-BCC118000</strain>
    </source>
</reference>
<keyword evidence="3 9" id="KW-0963">Cytoplasm</keyword>
<evidence type="ECO:0000259" key="10">
    <source>
        <dbReference type="Pfam" id="PF01728"/>
    </source>
</evidence>
<evidence type="ECO:0000256" key="1">
    <source>
        <dbReference type="ARBA" id="ARBA00004123"/>
    </source>
</evidence>
<feature type="active site" description="Proton acceptor" evidence="9">
    <location>
        <position position="165"/>
    </location>
</feature>
<dbReference type="PANTHER" id="PTHR10920">
    <property type="entry name" value="RIBOSOMAL RNA METHYLTRANSFERASE"/>
    <property type="match status" value="1"/>
</dbReference>
<evidence type="ECO:0000256" key="2">
    <source>
        <dbReference type="ARBA" id="ARBA00004496"/>
    </source>
</evidence>
<dbReference type="EMBL" id="HBDX01007351">
    <property type="protein sequence ID" value="CAD8225579.1"/>
    <property type="molecule type" value="Transcribed_RNA"/>
</dbReference>
<dbReference type="GO" id="GO:0005634">
    <property type="term" value="C:nucleus"/>
    <property type="evidence" value="ECO:0007669"/>
    <property type="project" value="UniProtKB-SubCell"/>
</dbReference>
<evidence type="ECO:0000256" key="4">
    <source>
        <dbReference type="ARBA" id="ARBA00022603"/>
    </source>
</evidence>
<feature type="binding site" evidence="9">
    <location>
        <position position="100"/>
    </location>
    <ligand>
        <name>S-adenosyl-L-methionine</name>
        <dbReference type="ChEBI" id="CHEBI:59789"/>
    </ligand>
</feature>
<feature type="binding site" evidence="9">
    <location>
        <position position="125"/>
    </location>
    <ligand>
        <name>S-adenosyl-L-methionine</name>
        <dbReference type="ChEBI" id="CHEBI:59789"/>
    </ligand>
</feature>
<dbReference type="Gene3D" id="3.40.50.150">
    <property type="entry name" value="Vaccinia Virus protein VP39"/>
    <property type="match status" value="1"/>
</dbReference>
<dbReference type="AlphaFoldDB" id="A0A7R9XT31"/>
<evidence type="ECO:0000256" key="8">
    <source>
        <dbReference type="ARBA" id="ARBA00048902"/>
    </source>
</evidence>
<keyword evidence="6 9" id="KW-0949">S-adenosyl-L-methionine</keyword>
<evidence type="ECO:0000256" key="7">
    <source>
        <dbReference type="ARBA" id="ARBA00022694"/>
    </source>
</evidence>
<dbReference type="SUPFAM" id="SSF53335">
    <property type="entry name" value="S-adenosyl-L-methionine-dependent methyltransferases"/>
    <property type="match status" value="1"/>
</dbReference>
<accession>A0A7R9XT31</accession>
<evidence type="ECO:0000256" key="9">
    <source>
        <dbReference type="HAMAP-Rule" id="MF_03162"/>
    </source>
</evidence>
<comment type="function">
    <text evidence="9">Methylates the 2'-O-ribose of nucleotides at positions 32 and 34 of the tRNA anticodon loop of substrate tRNAs.</text>
</comment>
<dbReference type="InterPro" id="IPR029063">
    <property type="entry name" value="SAM-dependent_MTases_sf"/>
</dbReference>
<dbReference type="GO" id="GO:0106340">
    <property type="term" value="F:tRNA (guanosine(34)-2'-O)-methyltransferase activity"/>
    <property type="evidence" value="ECO:0007669"/>
    <property type="project" value="UniProtKB-ARBA"/>
</dbReference>
<keyword evidence="5 9" id="KW-0808">Transferase</keyword>
<dbReference type="HAMAP" id="MF_03162">
    <property type="entry name" value="RNA_methyltr_E_TRM7"/>
    <property type="match status" value="1"/>
</dbReference>
<dbReference type="InterPro" id="IPR028590">
    <property type="entry name" value="RNA_methyltr_E_TRM7"/>
</dbReference>
<dbReference type="InterPro" id="IPR002877">
    <property type="entry name" value="RNA_MeTrfase_FtsJ_dom"/>
</dbReference>
<keyword evidence="4 9" id="KW-0489">Methyltransferase</keyword>
<organism evidence="11">
    <name type="scientific">Ostreococcus sp. 'lucimarinus'</name>
    <dbReference type="NCBI Taxonomy" id="242159"/>
    <lineage>
        <taxon>Eukaryota</taxon>
        <taxon>Viridiplantae</taxon>
        <taxon>Chlorophyta</taxon>
        <taxon>Mamiellophyceae</taxon>
        <taxon>Mamiellales</taxon>
        <taxon>Bathycoccaceae</taxon>
        <taxon>Ostreococcus</taxon>
    </lineage>
</organism>
<dbReference type="GO" id="GO:0005737">
    <property type="term" value="C:cytoplasm"/>
    <property type="evidence" value="ECO:0007669"/>
    <property type="project" value="UniProtKB-SubCell"/>
</dbReference>
<dbReference type="PANTHER" id="PTHR10920:SF12">
    <property type="entry name" value="TRNA (CYTIDINE(32)_GUANOSINE(34)-2'-O)-METHYLTRANSFERASE-RELATED"/>
    <property type="match status" value="1"/>
</dbReference>
<dbReference type="GO" id="GO:0002181">
    <property type="term" value="P:cytoplasmic translation"/>
    <property type="evidence" value="ECO:0007669"/>
    <property type="project" value="UniProtKB-UniRule"/>
</dbReference>
<proteinExistence type="inferred from homology"/>
<dbReference type="GO" id="GO:0002128">
    <property type="term" value="P:tRNA nucleoside ribose methylation"/>
    <property type="evidence" value="ECO:0007669"/>
    <property type="project" value="UniProtKB-UniRule"/>
</dbReference>
<dbReference type="InterPro" id="IPR050082">
    <property type="entry name" value="RNA_methyltr_RlmE"/>
</dbReference>
<evidence type="ECO:0000313" key="11">
    <source>
        <dbReference type="EMBL" id="CAD8225579.1"/>
    </source>
</evidence>
<dbReference type="FunFam" id="3.40.50.150:FF:000040">
    <property type="entry name" value="Putative ribosomal RNA methyltransferase 1"/>
    <property type="match status" value="1"/>
</dbReference>
<dbReference type="Pfam" id="PF01728">
    <property type="entry name" value="FtsJ"/>
    <property type="match status" value="1"/>
</dbReference>
<comment type="similarity">
    <text evidence="9">Belongs to the class I-like SAM-binding methyltransferase superfamily. RNA methyltransferase RlmE family. TRM7 subfamily.</text>
</comment>
<protein>
    <recommendedName>
        <fullName evidence="9">Putative tRNA (cytidine(32)/guanosine(34)-2'-O)-methyltransferase</fullName>
        <ecNumber evidence="9">2.1.1.205</ecNumber>
    </recommendedName>
    <alternativeName>
        <fullName evidence="9">2'-O-ribose RNA methyltransferase TRM7 homolog</fullName>
    </alternativeName>
</protein>
<feature type="binding site" evidence="9">
    <location>
        <position position="55"/>
    </location>
    <ligand>
        <name>S-adenosyl-L-methionine</name>
        <dbReference type="ChEBI" id="CHEBI:59789"/>
    </ligand>
</feature>
<keyword evidence="7 9" id="KW-0819">tRNA processing</keyword>
<dbReference type="EC" id="2.1.1.205" evidence="9"/>
<dbReference type="HAMAP" id="MF_01547">
    <property type="entry name" value="RNA_methyltr_E"/>
    <property type="match status" value="1"/>
</dbReference>
<comment type="catalytic activity">
    <reaction evidence="8 9">
        <text>cytidine(32)/guanosine(34) in tRNA + 2 S-adenosyl-L-methionine = 2'-O-methylcytidine(32)/2'-O-methylguanosine(34) in tRNA + 2 S-adenosyl-L-homocysteine + 2 H(+)</text>
        <dbReference type="Rhea" id="RHEA:42396"/>
        <dbReference type="Rhea" id="RHEA-COMP:10246"/>
        <dbReference type="Rhea" id="RHEA-COMP:10247"/>
        <dbReference type="ChEBI" id="CHEBI:15378"/>
        <dbReference type="ChEBI" id="CHEBI:57856"/>
        <dbReference type="ChEBI" id="CHEBI:59789"/>
        <dbReference type="ChEBI" id="CHEBI:74269"/>
        <dbReference type="ChEBI" id="CHEBI:74445"/>
        <dbReference type="ChEBI" id="CHEBI:74495"/>
        <dbReference type="ChEBI" id="CHEBI:82748"/>
        <dbReference type="EC" id="2.1.1.205"/>
    </reaction>
</comment>